<organism evidence="3 4">
    <name type="scientific">Ferrimonas gelatinilytica</name>
    <dbReference type="NCBI Taxonomy" id="1255257"/>
    <lineage>
        <taxon>Bacteria</taxon>
        <taxon>Pseudomonadati</taxon>
        <taxon>Pseudomonadota</taxon>
        <taxon>Gammaproteobacteria</taxon>
        <taxon>Alteromonadales</taxon>
        <taxon>Ferrimonadaceae</taxon>
        <taxon>Ferrimonas</taxon>
    </lineage>
</organism>
<keyword evidence="1" id="KW-1133">Transmembrane helix</keyword>
<evidence type="ECO:0000256" key="1">
    <source>
        <dbReference type="SAM" id="Phobius"/>
    </source>
</evidence>
<sequence>MLSLEWPWLLLALPLPLLLPRRRPNQVAALRLPGALAQALPTAASPVPHRGWRILAWLAWGLLVLATARPLWLGDPVALKREGRDLMIAVDLSGSMQLEDMTLNGRTVDRFTMVGHLLSDFIQRREGDRLGLILFADNAYLQAPLTFDRRTVTRYLREAQVGLVGQQTAIGDAIALAVKRFEQLEQSARVLVLLTDGENNAGRFSPEQAADLARRAEVTLYTIGVGASELQQRGLFGSRTVNPSAELDRAEKTFTALSESTGGRYFRARSSAELEAIYQELDALEPIAQQGSQWRPRSELYPWPLGLALVLLLALFLRRQHG</sequence>
<name>A0ABP9S4J5_9GAMM</name>
<reference evidence="4" key="1">
    <citation type="journal article" date="2019" name="Int. J. Syst. Evol. Microbiol.">
        <title>The Global Catalogue of Microorganisms (GCM) 10K type strain sequencing project: providing services to taxonomists for standard genome sequencing and annotation.</title>
        <authorList>
            <consortium name="The Broad Institute Genomics Platform"/>
            <consortium name="The Broad Institute Genome Sequencing Center for Infectious Disease"/>
            <person name="Wu L."/>
            <person name="Ma J."/>
        </authorList>
    </citation>
    <scope>NUCLEOTIDE SEQUENCE [LARGE SCALE GENOMIC DNA]</scope>
    <source>
        <strain evidence="4">JCM 18720</strain>
    </source>
</reference>
<dbReference type="InterPro" id="IPR036465">
    <property type="entry name" value="vWFA_dom_sf"/>
</dbReference>
<dbReference type="SMART" id="SM00327">
    <property type="entry name" value="VWA"/>
    <property type="match status" value="1"/>
</dbReference>
<accession>A0ABP9S4J5</accession>
<dbReference type="Proteomes" id="UP001501600">
    <property type="component" value="Unassembled WGS sequence"/>
</dbReference>
<keyword evidence="1" id="KW-0812">Transmembrane</keyword>
<gene>
    <name evidence="3" type="ORF">GCM10025772_17770</name>
</gene>
<dbReference type="CDD" id="cd01467">
    <property type="entry name" value="vWA_BatA_type"/>
    <property type="match status" value="1"/>
</dbReference>
<proteinExistence type="predicted"/>
<dbReference type="PANTHER" id="PTHR22550:SF18">
    <property type="entry name" value="VWFA DOMAIN-CONTAINING PROTEIN"/>
    <property type="match status" value="1"/>
</dbReference>
<dbReference type="PROSITE" id="PS50234">
    <property type="entry name" value="VWFA"/>
    <property type="match status" value="1"/>
</dbReference>
<protein>
    <submittedName>
        <fullName evidence="3">VWA domain-containing protein</fullName>
    </submittedName>
</protein>
<dbReference type="InterPro" id="IPR050768">
    <property type="entry name" value="UPF0353/GerABKA_families"/>
</dbReference>
<dbReference type="PANTHER" id="PTHR22550">
    <property type="entry name" value="SPORE GERMINATION PROTEIN"/>
    <property type="match status" value="1"/>
</dbReference>
<dbReference type="SUPFAM" id="SSF53300">
    <property type="entry name" value="vWA-like"/>
    <property type="match status" value="1"/>
</dbReference>
<comment type="caution">
    <text evidence="3">The sequence shown here is derived from an EMBL/GenBank/DDBJ whole genome shotgun (WGS) entry which is preliminary data.</text>
</comment>
<dbReference type="EMBL" id="BAABLF010000010">
    <property type="protein sequence ID" value="GAA5191293.1"/>
    <property type="molecule type" value="Genomic_DNA"/>
</dbReference>
<dbReference type="InterPro" id="IPR033881">
    <property type="entry name" value="vWA_BatA_type"/>
</dbReference>
<keyword evidence="1" id="KW-0472">Membrane</keyword>
<dbReference type="Pfam" id="PF00092">
    <property type="entry name" value="VWA"/>
    <property type="match status" value="1"/>
</dbReference>
<dbReference type="Gene3D" id="3.40.50.410">
    <property type="entry name" value="von Willebrand factor, type A domain"/>
    <property type="match status" value="1"/>
</dbReference>
<dbReference type="InterPro" id="IPR002035">
    <property type="entry name" value="VWF_A"/>
</dbReference>
<evidence type="ECO:0000313" key="3">
    <source>
        <dbReference type="EMBL" id="GAA5191293.1"/>
    </source>
</evidence>
<evidence type="ECO:0000259" key="2">
    <source>
        <dbReference type="PROSITE" id="PS50234"/>
    </source>
</evidence>
<dbReference type="RefSeq" id="WP_345316707.1">
    <property type="nucleotide sequence ID" value="NZ_BAABLF010000010.1"/>
</dbReference>
<evidence type="ECO:0000313" key="4">
    <source>
        <dbReference type="Proteomes" id="UP001501600"/>
    </source>
</evidence>
<feature type="domain" description="VWFA" evidence="2">
    <location>
        <begin position="85"/>
        <end position="281"/>
    </location>
</feature>
<feature type="transmembrane region" description="Helical" evidence="1">
    <location>
        <begin position="300"/>
        <end position="317"/>
    </location>
</feature>
<keyword evidence="4" id="KW-1185">Reference proteome</keyword>